<protein>
    <recommendedName>
        <fullName evidence="3">Protein kinase domain-containing protein</fullName>
    </recommendedName>
</protein>
<dbReference type="SUPFAM" id="SSF56112">
    <property type="entry name" value="Protein kinase-like (PK-like)"/>
    <property type="match status" value="1"/>
</dbReference>
<dbReference type="Proteomes" id="UP000266673">
    <property type="component" value="Unassembled WGS sequence"/>
</dbReference>
<proteinExistence type="predicted"/>
<gene>
    <name evidence="1" type="ORF">C2G38_2158831</name>
</gene>
<dbReference type="AlphaFoldDB" id="A0A397W435"/>
<accession>A0A397W435</accession>
<dbReference type="EMBL" id="QKWP01000077">
    <property type="protein sequence ID" value="RIB28089.1"/>
    <property type="molecule type" value="Genomic_DNA"/>
</dbReference>
<sequence>MDKVVSGINKHFKRFNYEDIQEFQNLSNISDELSDVKRAYSKTNECHVVLKFLKKYNKDEYYNYFNREIENLRKIIVNENVIHFLDVTKEPFKKFLLYGASVLW</sequence>
<keyword evidence="2" id="KW-1185">Reference proteome</keyword>
<name>A0A397W435_9GLOM</name>
<evidence type="ECO:0008006" key="3">
    <source>
        <dbReference type="Google" id="ProtNLM"/>
    </source>
</evidence>
<dbReference type="Gene3D" id="3.30.200.20">
    <property type="entry name" value="Phosphorylase Kinase, domain 1"/>
    <property type="match status" value="1"/>
</dbReference>
<evidence type="ECO:0000313" key="1">
    <source>
        <dbReference type="EMBL" id="RIB28089.1"/>
    </source>
</evidence>
<comment type="caution">
    <text evidence="1">The sequence shown here is derived from an EMBL/GenBank/DDBJ whole genome shotgun (WGS) entry which is preliminary data.</text>
</comment>
<dbReference type="InterPro" id="IPR011009">
    <property type="entry name" value="Kinase-like_dom_sf"/>
</dbReference>
<organism evidence="1 2">
    <name type="scientific">Gigaspora rosea</name>
    <dbReference type="NCBI Taxonomy" id="44941"/>
    <lineage>
        <taxon>Eukaryota</taxon>
        <taxon>Fungi</taxon>
        <taxon>Fungi incertae sedis</taxon>
        <taxon>Mucoromycota</taxon>
        <taxon>Glomeromycotina</taxon>
        <taxon>Glomeromycetes</taxon>
        <taxon>Diversisporales</taxon>
        <taxon>Gigasporaceae</taxon>
        <taxon>Gigaspora</taxon>
    </lineage>
</organism>
<reference evidence="1 2" key="1">
    <citation type="submission" date="2018-06" db="EMBL/GenBank/DDBJ databases">
        <title>Comparative genomics reveals the genomic features of Rhizophagus irregularis, R. cerebriforme, R. diaphanum and Gigaspora rosea, and their symbiotic lifestyle signature.</title>
        <authorList>
            <person name="Morin E."/>
            <person name="San Clemente H."/>
            <person name="Chen E.C.H."/>
            <person name="De La Providencia I."/>
            <person name="Hainaut M."/>
            <person name="Kuo A."/>
            <person name="Kohler A."/>
            <person name="Murat C."/>
            <person name="Tang N."/>
            <person name="Roy S."/>
            <person name="Loubradou J."/>
            <person name="Henrissat B."/>
            <person name="Grigoriev I.V."/>
            <person name="Corradi N."/>
            <person name="Roux C."/>
            <person name="Martin F.M."/>
        </authorList>
    </citation>
    <scope>NUCLEOTIDE SEQUENCE [LARGE SCALE GENOMIC DNA]</scope>
    <source>
        <strain evidence="1 2">DAOM 194757</strain>
    </source>
</reference>
<evidence type="ECO:0000313" key="2">
    <source>
        <dbReference type="Proteomes" id="UP000266673"/>
    </source>
</evidence>